<accession>A0AAD4IHU2</accession>
<comment type="caution">
    <text evidence="1">The sequence shown here is derived from an EMBL/GenBank/DDBJ whole genome shotgun (WGS) entry which is preliminary data.</text>
</comment>
<keyword evidence="2" id="KW-1185">Reference proteome</keyword>
<feature type="non-terminal residue" evidence="1">
    <location>
        <position position="1"/>
    </location>
</feature>
<sequence>MASPLTPPSYDRHLLILHICTQIIGRLNIRRGIFNIGLQHVPLHFVAFW</sequence>
<dbReference type="EMBL" id="JAANER010000002">
    <property type="protein sequence ID" value="KAG9194765.1"/>
    <property type="molecule type" value="Genomic_DNA"/>
</dbReference>
<dbReference type="AlphaFoldDB" id="A0AAD4IHU2"/>
<name>A0AAD4IHU2_9PLEO</name>
<evidence type="ECO:0000313" key="2">
    <source>
        <dbReference type="Proteomes" id="UP001199106"/>
    </source>
</evidence>
<organism evidence="1 2">
    <name type="scientific">Alternaria panax</name>
    <dbReference type="NCBI Taxonomy" id="48097"/>
    <lineage>
        <taxon>Eukaryota</taxon>
        <taxon>Fungi</taxon>
        <taxon>Dikarya</taxon>
        <taxon>Ascomycota</taxon>
        <taxon>Pezizomycotina</taxon>
        <taxon>Dothideomycetes</taxon>
        <taxon>Pleosporomycetidae</taxon>
        <taxon>Pleosporales</taxon>
        <taxon>Pleosporineae</taxon>
        <taxon>Pleosporaceae</taxon>
        <taxon>Alternaria</taxon>
        <taxon>Alternaria sect. Panax</taxon>
    </lineage>
</organism>
<dbReference type="Proteomes" id="UP001199106">
    <property type="component" value="Unassembled WGS sequence"/>
</dbReference>
<protein>
    <submittedName>
        <fullName evidence="1">Uncharacterized protein</fullName>
    </submittedName>
</protein>
<reference evidence="1" key="1">
    <citation type="submission" date="2021-07" db="EMBL/GenBank/DDBJ databases">
        <title>Genome Resource of American Ginseng Black Spot Pathogen Alternaria panax.</title>
        <authorList>
            <person name="Qiu C."/>
            <person name="Wang W."/>
            <person name="Liu Z."/>
        </authorList>
    </citation>
    <scope>NUCLEOTIDE SEQUENCE</scope>
    <source>
        <strain evidence="1">BNCC115425</strain>
    </source>
</reference>
<gene>
    <name evidence="1" type="ORF">G6011_04800</name>
</gene>
<evidence type="ECO:0000313" key="1">
    <source>
        <dbReference type="EMBL" id="KAG9194765.1"/>
    </source>
</evidence>
<proteinExistence type="predicted"/>